<evidence type="ECO:0000313" key="18">
    <source>
        <dbReference type="EMBL" id="OCX74549.1"/>
    </source>
</evidence>
<dbReference type="HAMAP" id="MF_00138">
    <property type="entry name" value="GARS"/>
    <property type="match status" value="1"/>
</dbReference>
<evidence type="ECO:0000256" key="14">
    <source>
        <dbReference type="HAMAP-Rule" id="MF_00138"/>
    </source>
</evidence>
<dbReference type="SMART" id="SM01209">
    <property type="entry name" value="GARS_A"/>
    <property type="match status" value="1"/>
</dbReference>
<dbReference type="Proteomes" id="UP000095008">
    <property type="component" value="Unassembled WGS sequence"/>
</dbReference>
<keyword evidence="20" id="KW-1185">Reference proteome</keyword>
<protein>
    <recommendedName>
        <fullName evidence="4 14">Phosphoribosylamine--glycine ligase</fullName>
        <ecNumber evidence="4 14">6.3.4.13</ecNumber>
    </recommendedName>
    <alternativeName>
        <fullName evidence="14">GARS</fullName>
    </alternativeName>
    <alternativeName>
        <fullName evidence="12 14">Glycinamide ribonucleotide synthetase</fullName>
    </alternativeName>
    <alternativeName>
        <fullName evidence="13 14">Phosphoribosylglycinamide synthetase</fullName>
    </alternativeName>
</protein>
<keyword evidence="9 15" id="KW-0067">ATP-binding</keyword>
<evidence type="ECO:0000313" key="20">
    <source>
        <dbReference type="Proteomes" id="UP000095008"/>
    </source>
</evidence>
<dbReference type="SUPFAM" id="SSF56059">
    <property type="entry name" value="Glutathione synthetase ATP-binding domain-like"/>
    <property type="match status" value="1"/>
</dbReference>
<dbReference type="SMART" id="SM01210">
    <property type="entry name" value="GARS_C"/>
    <property type="match status" value="1"/>
</dbReference>
<dbReference type="FunFam" id="3.90.600.10:FF:000001">
    <property type="entry name" value="Trifunctional purine biosynthetic protein adenosine-3"/>
    <property type="match status" value="1"/>
</dbReference>
<dbReference type="UniPathway" id="UPA00074">
    <property type="reaction ID" value="UER00125"/>
</dbReference>
<keyword evidence="5 14" id="KW-0436">Ligase</keyword>
<dbReference type="eggNOG" id="COG0151">
    <property type="taxonomic scope" value="Bacteria"/>
</dbReference>
<dbReference type="InterPro" id="IPR020562">
    <property type="entry name" value="PRibGlycinamide_synth_N"/>
</dbReference>
<accession>A0A1C2IEY8</accession>
<dbReference type="Gene3D" id="3.40.50.20">
    <property type="match status" value="1"/>
</dbReference>
<comment type="caution">
    <text evidence="18">The sequence shown here is derived from an EMBL/GenBank/DDBJ whole genome shotgun (WGS) entry which is preliminary data.</text>
</comment>
<dbReference type="InterPro" id="IPR020559">
    <property type="entry name" value="PRibGlycinamide_synth_CS"/>
</dbReference>
<dbReference type="Gene3D" id="3.30.470.20">
    <property type="entry name" value="ATP-grasp fold, B domain"/>
    <property type="match status" value="1"/>
</dbReference>
<dbReference type="PROSITE" id="PS00184">
    <property type="entry name" value="GARS"/>
    <property type="match status" value="1"/>
</dbReference>
<reference evidence="18 19" key="1">
    <citation type="journal article" date="2016" name="Int. J. Mol. Sci.">
        <title>Comparative genomics of the extreme acidophile Acidithiobacillus thiooxidans reveals intraspecific divergence and niche adaptation.</title>
        <authorList>
            <person name="Zhang X."/>
            <person name="Feng X."/>
            <person name="Tao J."/>
            <person name="Ma L."/>
            <person name="Xiao Y."/>
            <person name="Liang Y."/>
            <person name="Liu X."/>
            <person name="Yin H."/>
        </authorList>
    </citation>
    <scope>NUCLEOTIDE SEQUENCE [LARGE SCALE GENOMIC DNA]</scope>
    <source>
        <strain evidence="18 19">A02</strain>
        <strain evidence="17">DXS-W</strain>
    </source>
</reference>
<evidence type="ECO:0000256" key="15">
    <source>
        <dbReference type="PROSITE-ProRule" id="PRU00409"/>
    </source>
</evidence>
<evidence type="ECO:0000256" key="11">
    <source>
        <dbReference type="ARBA" id="ARBA00038345"/>
    </source>
</evidence>
<dbReference type="NCBIfam" id="TIGR00877">
    <property type="entry name" value="purD"/>
    <property type="match status" value="1"/>
</dbReference>
<dbReference type="SUPFAM" id="SSF52440">
    <property type="entry name" value="PreATP-grasp domain"/>
    <property type="match status" value="1"/>
</dbReference>
<dbReference type="PANTHER" id="PTHR43472">
    <property type="entry name" value="PHOSPHORIBOSYLAMINE--GLYCINE LIGASE"/>
    <property type="match status" value="1"/>
</dbReference>
<dbReference type="STRING" id="930.GCA_002079865_02698"/>
<dbReference type="InterPro" id="IPR011054">
    <property type="entry name" value="Rudment_hybrid_motif"/>
</dbReference>
<dbReference type="EC" id="6.3.4.13" evidence="4 14"/>
<dbReference type="AlphaFoldDB" id="A0A1C2IEY8"/>
<comment type="cofactor">
    <cofactor evidence="1">
        <name>Mn(2+)</name>
        <dbReference type="ChEBI" id="CHEBI:29035"/>
    </cofactor>
</comment>
<dbReference type="Gene3D" id="3.30.1490.20">
    <property type="entry name" value="ATP-grasp fold, A domain"/>
    <property type="match status" value="1"/>
</dbReference>
<dbReference type="Pfam" id="PF01071">
    <property type="entry name" value="GARS_A"/>
    <property type="match status" value="1"/>
</dbReference>
<dbReference type="Pfam" id="PF02843">
    <property type="entry name" value="GARS_C"/>
    <property type="match status" value="1"/>
</dbReference>
<feature type="domain" description="ATP-grasp" evidence="16">
    <location>
        <begin position="111"/>
        <end position="310"/>
    </location>
</feature>
<evidence type="ECO:0000256" key="4">
    <source>
        <dbReference type="ARBA" id="ARBA00013255"/>
    </source>
</evidence>
<comment type="catalytic activity">
    <reaction evidence="14">
        <text>5-phospho-beta-D-ribosylamine + glycine + ATP = N(1)-(5-phospho-beta-D-ribosyl)glycinamide + ADP + phosphate + H(+)</text>
        <dbReference type="Rhea" id="RHEA:17453"/>
        <dbReference type="ChEBI" id="CHEBI:15378"/>
        <dbReference type="ChEBI" id="CHEBI:30616"/>
        <dbReference type="ChEBI" id="CHEBI:43474"/>
        <dbReference type="ChEBI" id="CHEBI:57305"/>
        <dbReference type="ChEBI" id="CHEBI:58681"/>
        <dbReference type="ChEBI" id="CHEBI:143788"/>
        <dbReference type="ChEBI" id="CHEBI:456216"/>
        <dbReference type="EC" id="6.3.4.13"/>
    </reaction>
</comment>
<dbReference type="PROSITE" id="PS50975">
    <property type="entry name" value="ATP_GRASP"/>
    <property type="match status" value="1"/>
</dbReference>
<dbReference type="EMBL" id="LWRY01000286">
    <property type="protein sequence ID" value="OCX67984.1"/>
    <property type="molecule type" value="Genomic_DNA"/>
</dbReference>
<dbReference type="InterPro" id="IPR011761">
    <property type="entry name" value="ATP-grasp"/>
</dbReference>
<gene>
    <name evidence="14" type="primary">purD</name>
    <name evidence="17" type="ORF">A6M23_19385</name>
    <name evidence="18" type="ORF">A6P07_05365</name>
</gene>
<evidence type="ECO:0000259" key="16">
    <source>
        <dbReference type="PROSITE" id="PS50975"/>
    </source>
</evidence>
<name>A0A1C2IEY8_ACITH</name>
<dbReference type="Gene3D" id="3.90.600.10">
    <property type="entry name" value="Phosphoribosylglycinamide synthetase, C-terminal domain"/>
    <property type="match status" value="1"/>
</dbReference>
<dbReference type="GO" id="GO:0005524">
    <property type="term" value="F:ATP binding"/>
    <property type="evidence" value="ECO:0007669"/>
    <property type="project" value="UniProtKB-UniRule"/>
</dbReference>
<dbReference type="InterPro" id="IPR037123">
    <property type="entry name" value="PRibGlycinamide_synth_C_sf"/>
</dbReference>
<keyword evidence="6" id="KW-0479">Metal-binding</keyword>
<dbReference type="SUPFAM" id="SSF51246">
    <property type="entry name" value="Rudiment single hybrid motif"/>
    <property type="match status" value="1"/>
</dbReference>
<dbReference type="EMBL" id="LWSA01000066">
    <property type="protein sequence ID" value="OCX74549.1"/>
    <property type="molecule type" value="Genomic_DNA"/>
</dbReference>
<dbReference type="InterPro" id="IPR016185">
    <property type="entry name" value="PreATP-grasp_dom_sf"/>
</dbReference>
<proteinExistence type="inferred from homology"/>
<keyword evidence="7 15" id="KW-0547">Nucleotide-binding</keyword>
<organism evidence="18 19">
    <name type="scientific">Acidithiobacillus thiooxidans</name>
    <name type="common">Thiobacillus thiooxidans</name>
    <dbReference type="NCBI Taxonomy" id="930"/>
    <lineage>
        <taxon>Bacteria</taxon>
        <taxon>Pseudomonadati</taxon>
        <taxon>Pseudomonadota</taxon>
        <taxon>Acidithiobacillia</taxon>
        <taxon>Acidithiobacillales</taxon>
        <taxon>Acidithiobacillaceae</taxon>
        <taxon>Acidithiobacillus</taxon>
    </lineage>
</organism>
<evidence type="ECO:0000256" key="3">
    <source>
        <dbReference type="ARBA" id="ARBA00005174"/>
    </source>
</evidence>
<evidence type="ECO:0000256" key="7">
    <source>
        <dbReference type="ARBA" id="ARBA00022741"/>
    </source>
</evidence>
<dbReference type="Proteomes" id="UP000094893">
    <property type="component" value="Unassembled WGS sequence"/>
</dbReference>
<sequence length="420" mass="44639">MGAKVLVLGGGGREHAIAWKLAQSEQVETVYCAPGNPGTAGEEKLFNLKLNPNNPQAVVAEAHVLDIQLVVIGPEAPLVAGVGDALRRAGIPVFGPDQAGAMLEGSKAHAKAFMMRHGLPTARYERFTDTAHALDYLHGHPLPVVVKADGLAAGKGVVVASTLQEAETATRQFLQWGPIIIEEFLEGEEASFIAIIVDGQVLPLAGSQDHKRLLDDDRGPNTGGMGAYSPAPVLDMTMSERVLREIMHPAAQGLMADGTPYCGFLYAGLMIGRDGPKLLEFNCRLGDPETQPLMMRLRSDLYTVLLLAALGERLPPELDWDSRSALCVVMAAEGYPEHPRTGDAIAGLAAAETDTVKVFHAGTKSVDGHVATAGGRVLGVTALGDSLAIAQHRAYSVVAKIHWSGVQFRQDIGHLGLRRD</sequence>
<dbReference type="InterPro" id="IPR020561">
    <property type="entry name" value="PRibGlycinamid_synth_ATP-grasp"/>
</dbReference>
<evidence type="ECO:0000256" key="12">
    <source>
        <dbReference type="ARBA" id="ARBA00042242"/>
    </source>
</evidence>
<dbReference type="InterPro" id="IPR013815">
    <property type="entry name" value="ATP_grasp_subdomain_1"/>
</dbReference>
<comment type="pathway">
    <text evidence="3 14">Purine metabolism; IMP biosynthesis via de novo pathway; N(1)-(5-phospho-D-ribosyl)glycinamide from 5-phospho-alpha-D-ribose 1-diphosphate: step 2/2.</text>
</comment>
<evidence type="ECO:0000256" key="5">
    <source>
        <dbReference type="ARBA" id="ARBA00022598"/>
    </source>
</evidence>
<evidence type="ECO:0000256" key="1">
    <source>
        <dbReference type="ARBA" id="ARBA00001936"/>
    </source>
</evidence>
<evidence type="ECO:0000313" key="17">
    <source>
        <dbReference type="EMBL" id="OCX67984.1"/>
    </source>
</evidence>
<evidence type="ECO:0000256" key="8">
    <source>
        <dbReference type="ARBA" id="ARBA00022755"/>
    </source>
</evidence>
<comment type="cofactor">
    <cofactor evidence="2">
        <name>Mg(2+)</name>
        <dbReference type="ChEBI" id="CHEBI:18420"/>
    </cofactor>
</comment>
<keyword evidence="10" id="KW-0464">Manganese</keyword>
<dbReference type="PANTHER" id="PTHR43472:SF1">
    <property type="entry name" value="PHOSPHORIBOSYLAMINE--GLYCINE LIGASE, CHLOROPLASTIC"/>
    <property type="match status" value="1"/>
</dbReference>
<evidence type="ECO:0000256" key="9">
    <source>
        <dbReference type="ARBA" id="ARBA00022840"/>
    </source>
</evidence>
<dbReference type="InterPro" id="IPR000115">
    <property type="entry name" value="PRibGlycinamide_synth"/>
</dbReference>
<evidence type="ECO:0000313" key="19">
    <source>
        <dbReference type="Proteomes" id="UP000094893"/>
    </source>
</evidence>
<dbReference type="RefSeq" id="WP_024895138.1">
    <property type="nucleotide sequence ID" value="NZ_LWRY01000286.1"/>
</dbReference>
<dbReference type="OrthoDB" id="5289455at2"/>
<evidence type="ECO:0000256" key="13">
    <source>
        <dbReference type="ARBA" id="ARBA00042864"/>
    </source>
</evidence>
<dbReference type="GO" id="GO:0006189">
    <property type="term" value="P:'de novo' IMP biosynthetic process"/>
    <property type="evidence" value="ECO:0007669"/>
    <property type="project" value="UniProtKB-UniRule"/>
</dbReference>
<evidence type="ECO:0000256" key="6">
    <source>
        <dbReference type="ARBA" id="ARBA00022723"/>
    </source>
</evidence>
<evidence type="ECO:0000256" key="10">
    <source>
        <dbReference type="ARBA" id="ARBA00023211"/>
    </source>
</evidence>
<keyword evidence="8 14" id="KW-0658">Purine biosynthesis</keyword>
<dbReference type="FunFam" id="3.40.50.20:FF:000006">
    <property type="entry name" value="Phosphoribosylamine--glycine ligase, chloroplastic"/>
    <property type="match status" value="1"/>
</dbReference>
<dbReference type="Pfam" id="PF02844">
    <property type="entry name" value="GARS_N"/>
    <property type="match status" value="1"/>
</dbReference>
<dbReference type="InterPro" id="IPR020560">
    <property type="entry name" value="PRibGlycinamide_synth_C-dom"/>
</dbReference>
<dbReference type="GO" id="GO:0046872">
    <property type="term" value="F:metal ion binding"/>
    <property type="evidence" value="ECO:0007669"/>
    <property type="project" value="UniProtKB-KW"/>
</dbReference>
<dbReference type="GO" id="GO:0009113">
    <property type="term" value="P:purine nucleobase biosynthetic process"/>
    <property type="evidence" value="ECO:0007669"/>
    <property type="project" value="InterPro"/>
</dbReference>
<comment type="similarity">
    <text evidence="11 14">Belongs to the GARS family.</text>
</comment>
<evidence type="ECO:0000256" key="2">
    <source>
        <dbReference type="ARBA" id="ARBA00001946"/>
    </source>
</evidence>
<dbReference type="GO" id="GO:0004637">
    <property type="term" value="F:phosphoribosylamine-glycine ligase activity"/>
    <property type="evidence" value="ECO:0007669"/>
    <property type="project" value="UniProtKB-UniRule"/>
</dbReference>